<dbReference type="AlphaFoldDB" id="A0A3P7DR98"/>
<dbReference type="PANTHER" id="PTHR42829">
    <property type="entry name" value="NADH-UBIQUINONE OXIDOREDUCTASE CHAIN 5"/>
    <property type="match status" value="1"/>
</dbReference>
<feature type="non-terminal residue" evidence="11">
    <location>
        <position position="73"/>
    </location>
</feature>
<sequence>MAAPTPVSCLVHRSTLVTAGVMLIDCYVYVSLNSDVLVFVFYVGFFTMVFSGFCALVEQDAKKIVALSTMSQI</sequence>
<dbReference type="EMBL" id="UYWW01000867">
    <property type="protein sequence ID" value="VDM09476.1"/>
    <property type="molecule type" value="Genomic_DNA"/>
</dbReference>
<comment type="subcellular location">
    <subcellularLocation>
        <location evidence="2">Membrane</location>
        <topology evidence="2">Multi-pass membrane protein</topology>
    </subcellularLocation>
</comment>
<organism evidence="11 12">
    <name type="scientific">Wuchereria bancrofti</name>
    <dbReference type="NCBI Taxonomy" id="6293"/>
    <lineage>
        <taxon>Eukaryota</taxon>
        <taxon>Metazoa</taxon>
        <taxon>Ecdysozoa</taxon>
        <taxon>Nematoda</taxon>
        <taxon>Chromadorea</taxon>
        <taxon>Rhabditida</taxon>
        <taxon>Spirurina</taxon>
        <taxon>Spiruromorpha</taxon>
        <taxon>Filarioidea</taxon>
        <taxon>Onchocercidae</taxon>
        <taxon>Wuchereria</taxon>
    </lineage>
</organism>
<comment type="function">
    <text evidence="1">Core subunit of the mitochondrial membrane respiratory chain NADH dehydrogenase (Complex I) that is believed to belong to the minimal assembly required for catalysis. Complex I functions in the transfer of electrons from NADH to the respiratory chain. The immediate electron acceptor for the enzyme is believed to be ubiquinone.</text>
</comment>
<evidence type="ECO:0000256" key="5">
    <source>
        <dbReference type="ARBA" id="ARBA00022989"/>
    </source>
</evidence>
<feature type="transmembrane region" description="Helical" evidence="9">
    <location>
        <begin position="36"/>
        <end position="57"/>
    </location>
</feature>
<dbReference type="Pfam" id="PF00361">
    <property type="entry name" value="Proton_antipo_M"/>
    <property type="match status" value="1"/>
</dbReference>
<feature type="domain" description="NADH:quinone oxidoreductase/Mrp antiporter transmembrane" evidence="10">
    <location>
        <begin position="1"/>
        <end position="73"/>
    </location>
</feature>
<evidence type="ECO:0000313" key="11">
    <source>
        <dbReference type="EMBL" id="VDM09476.1"/>
    </source>
</evidence>
<accession>A0A3P7DR98</accession>
<proteinExistence type="predicted"/>
<evidence type="ECO:0000256" key="4">
    <source>
        <dbReference type="ARBA" id="ARBA00022692"/>
    </source>
</evidence>
<keyword evidence="6 9" id="KW-0472">Membrane</keyword>
<evidence type="ECO:0000256" key="9">
    <source>
        <dbReference type="SAM" id="Phobius"/>
    </source>
</evidence>
<dbReference type="GO" id="GO:0015990">
    <property type="term" value="P:electron transport coupled proton transport"/>
    <property type="evidence" value="ECO:0007669"/>
    <property type="project" value="TreeGrafter"/>
</dbReference>
<dbReference type="PANTHER" id="PTHR42829:SF2">
    <property type="entry name" value="NADH-UBIQUINONE OXIDOREDUCTASE CHAIN 5"/>
    <property type="match status" value="1"/>
</dbReference>
<reference evidence="11 12" key="1">
    <citation type="submission" date="2018-11" db="EMBL/GenBank/DDBJ databases">
        <authorList>
            <consortium name="Pathogen Informatics"/>
        </authorList>
    </citation>
    <scope>NUCLEOTIDE SEQUENCE [LARGE SCALE GENOMIC DNA]</scope>
</reference>
<comment type="catalytic activity">
    <reaction evidence="8">
        <text>a ubiquinone + NADH + 5 H(+)(in) = a ubiquinol + NAD(+) + 4 H(+)(out)</text>
        <dbReference type="Rhea" id="RHEA:29091"/>
        <dbReference type="Rhea" id="RHEA-COMP:9565"/>
        <dbReference type="Rhea" id="RHEA-COMP:9566"/>
        <dbReference type="ChEBI" id="CHEBI:15378"/>
        <dbReference type="ChEBI" id="CHEBI:16389"/>
        <dbReference type="ChEBI" id="CHEBI:17976"/>
        <dbReference type="ChEBI" id="CHEBI:57540"/>
        <dbReference type="ChEBI" id="CHEBI:57945"/>
        <dbReference type="EC" id="7.1.1.2"/>
    </reaction>
</comment>
<feature type="transmembrane region" description="Helical" evidence="9">
    <location>
        <begin position="12"/>
        <end position="30"/>
    </location>
</feature>
<dbReference type="GO" id="GO:0003954">
    <property type="term" value="F:NADH dehydrogenase activity"/>
    <property type="evidence" value="ECO:0007669"/>
    <property type="project" value="TreeGrafter"/>
</dbReference>
<evidence type="ECO:0000313" key="12">
    <source>
        <dbReference type="Proteomes" id="UP000270924"/>
    </source>
</evidence>
<evidence type="ECO:0000256" key="8">
    <source>
        <dbReference type="ARBA" id="ARBA00049551"/>
    </source>
</evidence>
<evidence type="ECO:0000256" key="3">
    <source>
        <dbReference type="ARBA" id="ARBA00012944"/>
    </source>
</evidence>
<dbReference type="InParanoid" id="A0A3P7DR98"/>
<dbReference type="GO" id="GO:0016020">
    <property type="term" value="C:membrane"/>
    <property type="evidence" value="ECO:0007669"/>
    <property type="project" value="UniProtKB-SubCell"/>
</dbReference>
<dbReference type="GO" id="GO:0008137">
    <property type="term" value="F:NADH dehydrogenase (ubiquinone) activity"/>
    <property type="evidence" value="ECO:0007669"/>
    <property type="project" value="UniProtKB-EC"/>
</dbReference>
<evidence type="ECO:0000259" key="10">
    <source>
        <dbReference type="Pfam" id="PF00361"/>
    </source>
</evidence>
<protein>
    <recommendedName>
        <fullName evidence="3">NADH:ubiquinone reductase (H(+)-translocating)</fullName>
        <ecNumber evidence="3">7.1.1.2</ecNumber>
    </recommendedName>
    <alternativeName>
        <fullName evidence="7">NADH dehydrogenase subunit 5</fullName>
    </alternativeName>
</protein>
<dbReference type="EC" id="7.1.1.2" evidence="3"/>
<name>A0A3P7DR98_WUCBA</name>
<gene>
    <name evidence="11" type="ORF">WBA_LOCUS2862</name>
</gene>
<evidence type="ECO:0000256" key="7">
    <source>
        <dbReference type="ARBA" id="ARBA00031027"/>
    </source>
</evidence>
<keyword evidence="12" id="KW-1185">Reference proteome</keyword>
<dbReference type="InterPro" id="IPR001750">
    <property type="entry name" value="ND/Mrp_TM"/>
</dbReference>
<keyword evidence="4 9" id="KW-0812">Transmembrane</keyword>
<dbReference type="InterPro" id="IPR003945">
    <property type="entry name" value="NU5C-like"/>
</dbReference>
<evidence type="ECO:0000256" key="1">
    <source>
        <dbReference type="ARBA" id="ARBA00003257"/>
    </source>
</evidence>
<evidence type="ECO:0000256" key="6">
    <source>
        <dbReference type="ARBA" id="ARBA00023136"/>
    </source>
</evidence>
<evidence type="ECO:0000256" key="2">
    <source>
        <dbReference type="ARBA" id="ARBA00004141"/>
    </source>
</evidence>
<dbReference type="Proteomes" id="UP000270924">
    <property type="component" value="Unassembled WGS sequence"/>
</dbReference>
<dbReference type="GO" id="GO:0042773">
    <property type="term" value="P:ATP synthesis coupled electron transport"/>
    <property type="evidence" value="ECO:0007669"/>
    <property type="project" value="InterPro"/>
</dbReference>
<dbReference type="OrthoDB" id="5842631at2759"/>
<keyword evidence="5 9" id="KW-1133">Transmembrane helix</keyword>